<keyword evidence="3" id="KW-1185">Reference proteome</keyword>
<dbReference type="InterPro" id="IPR040676">
    <property type="entry name" value="DUF5641"/>
</dbReference>
<evidence type="ECO:0000313" key="2">
    <source>
        <dbReference type="EMBL" id="KAJ8954661.1"/>
    </source>
</evidence>
<dbReference type="Pfam" id="PF18701">
    <property type="entry name" value="DUF5641"/>
    <property type="match status" value="1"/>
</dbReference>
<name>A0ABQ9IQS7_9CUCU</name>
<gene>
    <name evidence="2" type="ORF">NQ317_012930</name>
</gene>
<evidence type="ECO:0000313" key="3">
    <source>
        <dbReference type="Proteomes" id="UP001162164"/>
    </source>
</evidence>
<dbReference type="CDD" id="cd00303">
    <property type="entry name" value="retropepsin_like"/>
    <property type="match status" value="1"/>
</dbReference>
<dbReference type="Pfam" id="PF05380">
    <property type="entry name" value="Peptidase_A17"/>
    <property type="match status" value="1"/>
</dbReference>
<dbReference type="Pfam" id="PF03564">
    <property type="entry name" value="DUF1759"/>
    <property type="match status" value="1"/>
</dbReference>
<feature type="domain" description="DUF5641" evidence="1">
    <location>
        <begin position="802"/>
        <end position="886"/>
    </location>
</feature>
<dbReference type="InterPro" id="IPR005312">
    <property type="entry name" value="DUF1759"/>
</dbReference>
<dbReference type="InterPro" id="IPR008042">
    <property type="entry name" value="Retrotrans_Pao"/>
</dbReference>
<sequence length="982" mass="112785">MSELRDMVKKRGSLKARVTHLSNFIKNLQSSEEIDEIDIIELEQRLARSELLIREFDEVQIAIESQDENPEGQYEEREKFEKAYFHTTSLGQKLLNSTVRLRNMKQQNSIVDGREGSAGGRDQALFNLDVIQKESSVQLRKLIDNVTKNLRALNTLEQPTDHWDTLIIYIIVSKLDSVTAREWEEYRTQNDIDIPSLENMTLFIKNRSDLLETIESNRAEKKSYKGSDSNHKVRSLASTTDRATSHTCPICKGNHKIHSCGDFLRLSNNERYEKAKALRLCLNCLKGGHSFTACRLGPCTKCTKRHNTLLHFENANVANPVADRQPNTHVENSSDIGVNNNVALSSCNIQGQVLLSTAMVQILDKNNVAHSVRVLLDAGSQSCFITDNLRERLELDTIDTEVTISGINNTISRITKICKVTIHSNHNDFHVTLNCLLATFWQLEEIPNKIIWSQEEQDCENHFKQNMKRLDNGHFLVSIPFKDDLTKLGDSYEKAKSCFLSLERKLQNTQELKQLLRKWRSNEPTVSRNIAESDRLDKFMHFSDSKESKTLGLIWSSKHDVLSFNITDEHSKPITKRTLLSCIARIFDPLGLLSPCVIIAKVMLQELWLERLSWDDQVPNKLQSSWQSYVSELPELNKLQIKRFVLCNVPQSIELHGFSDSSAKAYGGLKHCMAYVIRFISNCRVKRDFRQVGQLTLPELKNSFEILIKLSQIESFSDEYSILVNKKQFSPKFNRLLKLSPFLDSNNLIRVGGRLNNSEFDYNKRHPYILSGKHKLTKLLFSHEHKRLMHAGPQQLLYSIRESHIWKRWRTEYIAELQSKTKWTTHQPPLDKDTMVLIKDDQLPPLKWSIGRVVQTFPGKDGIARVAAIKTSKGIIRRAFSKICPLPRDPTDVERHGFQGGGHSSIKSTPCEAEPRRIPLAKQEEVEKLANNMQKRLNCKVKFGTIPYKTQAMRTCKLATHKIAASVLQCVWYDAWMAWNLI</sequence>
<dbReference type="PANTHER" id="PTHR47331">
    <property type="entry name" value="PHD-TYPE DOMAIN-CONTAINING PROTEIN"/>
    <property type="match status" value="1"/>
</dbReference>
<protein>
    <recommendedName>
        <fullName evidence="1">DUF5641 domain-containing protein</fullName>
    </recommendedName>
</protein>
<dbReference type="EMBL" id="JAPWTJ010003576">
    <property type="protein sequence ID" value="KAJ8954661.1"/>
    <property type="molecule type" value="Genomic_DNA"/>
</dbReference>
<reference evidence="2" key="1">
    <citation type="journal article" date="2023" name="Insect Mol. Biol.">
        <title>Genome sequencing provides insights into the evolution of gene families encoding plant cell wall-degrading enzymes in longhorned beetles.</title>
        <authorList>
            <person name="Shin N.R."/>
            <person name="Okamura Y."/>
            <person name="Kirsch R."/>
            <person name="Pauchet Y."/>
        </authorList>
    </citation>
    <scope>NUCLEOTIDE SEQUENCE</scope>
    <source>
        <strain evidence="2">MMC_N1</strain>
    </source>
</reference>
<accession>A0ABQ9IQS7</accession>
<comment type="caution">
    <text evidence="2">The sequence shown here is derived from an EMBL/GenBank/DDBJ whole genome shotgun (WGS) entry which is preliminary data.</text>
</comment>
<organism evidence="2 3">
    <name type="scientific">Molorchus minor</name>
    <dbReference type="NCBI Taxonomy" id="1323400"/>
    <lineage>
        <taxon>Eukaryota</taxon>
        <taxon>Metazoa</taxon>
        <taxon>Ecdysozoa</taxon>
        <taxon>Arthropoda</taxon>
        <taxon>Hexapoda</taxon>
        <taxon>Insecta</taxon>
        <taxon>Pterygota</taxon>
        <taxon>Neoptera</taxon>
        <taxon>Endopterygota</taxon>
        <taxon>Coleoptera</taxon>
        <taxon>Polyphaga</taxon>
        <taxon>Cucujiformia</taxon>
        <taxon>Chrysomeloidea</taxon>
        <taxon>Cerambycidae</taxon>
        <taxon>Lamiinae</taxon>
        <taxon>Monochamini</taxon>
        <taxon>Molorchus</taxon>
    </lineage>
</organism>
<evidence type="ECO:0000259" key="1">
    <source>
        <dbReference type="Pfam" id="PF18701"/>
    </source>
</evidence>
<proteinExistence type="predicted"/>
<dbReference type="Proteomes" id="UP001162164">
    <property type="component" value="Unassembled WGS sequence"/>
</dbReference>